<protein>
    <submittedName>
        <fullName evidence="2">Uncharacterized protein</fullName>
    </submittedName>
</protein>
<evidence type="ECO:0000313" key="2">
    <source>
        <dbReference type="EMBL" id="EFN59719.1"/>
    </source>
</evidence>
<dbReference type="Proteomes" id="UP000008141">
    <property type="component" value="Unassembled WGS sequence"/>
</dbReference>
<organism evidence="3">
    <name type="scientific">Chlorella variabilis</name>
    <name type="common">Green alga</name>
    <dbReference type="NCBI Taxonomy" id="554065"/>
    <lineage>
        <taxon>Eukaryota</taxon>
        <taxon>Viridiplantae</taxon>
        <taxon>Chlorophyta</taxon>
        <taxon>core chlorophytes</taxon>
        <taxon>Trebouxiophyceae</taxon>
        <taxon>Chlorellales</taxon>
        <taxon>Chlorellaceae</taxon>
        <taxon>Chlorella clade</taxon>
        <taxon>Chlorella</taxon>
    </lineage>
</organism>
<reference evidence="2 3" key="1">
    <citation type="journal article" date="2010" name="Plant Cell">
        <title>The Chlorella variabilis NC64A genome reveals adaptation to photosymbiosis, coevolution with viruses, and cryptic sex.</title>
        <authorList>
            <person name="Blanc G."/>
            <person name="Duncan G."/>
            <person name="Agarkova I."/>
            <person name="Borodovsky M."/>
            <person name="Gurnon J."/>
            <person name="Kuo A."/>
            <person name="Lindquist E."/>
            <person name="Lucas S."/>
            <person name="Pangilinan J."/>
            <person name="Polle J."/>
            <person name="Salamov A."/>
            <person name="Terry A."/>
            <person name="Yamada T."/>
            <person name="Dunigan D.D."/>
            <person name="Grigoriev I.V."/>
            <person name="Claverie J.M."/>
            <person name="Van Etten J.L."/>
        </authorList>
    </citation>
    <scope>NUCLEOTIDE SEQUENCE [LARGE SCALE GENOMIC DNA]</scope>
    <source>
        <strain evidence="2 3">NC64A</strain>
    </source>
</reference>
<gene>
    <name evidence="2" type="ORF">CHLNCDRAFT_133291</name>
</gene>
<feature type="compositionally biased region" description="Polar residues" evidence="1">
    <location>
        <begin position="26"/>
        <end position="35"/>
    </location>
</feature>
<keyword evidence="3" id="KW-1185">Reference proteome</keyword>
<dbReference type="RefSeq" id="XP_005851821.1">
    <property type="nucleotide sequence ID" value="XM_005851759.1"/>
</dbReference>
<feature type="region of interest" description="Disordered" evidence="1">
    <location>
        <begin position="1"/>
        <end position="79"/>
    </location>
</feature>
<feature type="non-terminal residue" evidence="2">
    <location>
        <position position="79"/>
    </location>
</feature>
<dbReference type="EMBL" id="GL433835">
    <property type="protein sequence ID" value="EFN59719.1"/>
    <property type="molecule type" value="Genomic_DNA"/>
</dbReference>
<proteinExistence type="predicted"/>
<evidence type="ECO:0000313" key="3">
    <source>
        <dbReference type="Proteomes" id="UP000008141"/>
    </source>
</evidence>
<dbReference type="InParanoid" id="E1Z2T3"/>
<name>E1Z2T3_CHLVA</name>
<evidence type="ECO:0000256" key="1">
    <source>
        <dbReference type="SAM" id="MobiDB-lite"/>
    </source>
</evidence>
<dbReference type="KEGG" id="cvr:CHLNCDRAFT_133291"/>
<dbReference type="GeneID" id="17358998"/>
<dbReference type="AlphaFoldDB" id="E1Z2T3"/>
<sequence>MAQSCVMMRPRQEHLFTPGKPPLSPQPDTSLITSTVRKRKVDPAESPLPQPPAQLEEGKRQRTPPVDRGLVHGGGTDAV</sequence>
<accession>E1Z2T3</accession>